<gene>
    <name evidence="7" type="ORF">DF3PA_70066</name>
</gene>
<dbReference type="GO" id="GO:0016788">
    <property type="term" value="F:hydrolase activity, acting on ester bonds"/>
    <property type="evidence" value="ECO:0007669"/>
    <property type="project" value="UniProtKB-UniRule"/>
</dbReference>
<dbReference type="SMART" id="SM00732">
    <property type="entry name" value="YqgFc"/>
    <property type="match status" value="1"/>
</dbReference>
<dbReference type="SUPFAM" id="SSF53098">
    <property type="entry name" value="Ribonuclease H-like"/>
    <property type="match status" value="1"/>
</dbReference>
<sequence length="173" mass="18926">MQEPVAAVPVVSVSELSTVVPAGERLLGLDIGSKRVGLAISDETRTVATADRVLERERYADDLARLAGLCREHQVGGIVVGLPVSMDGTQGPQCQRVRQFARDLLIRIDLPLAFWDERLSTAAVDRMLIREADLSRKRRRAVIDRAAAAYILQGALDAMHAQRLSLKTAEDEA</sequence>
<evidence type="ECO:0000256" key="2">
    <source>
        <dbReference type="ARBA" id="ARBA00022517"/>
    </source>
</evidence>
<dbReference type="EC" id="3.1.-.-" evidence="5"/>
<keyword evidence="4 5" id="KW-0378">Hydrolase</keyword>
<keyword evidence="1 5" id="KW-0963">Cytoplasm</keyword>
<feature type="domain" description="YqgF/RNase H-like" evidence="6">
    <location>
        <begin position="24"/>
        <end position="124"/>
    </location>
</feature>
<dbReference type="CDD" id="cd16964">
    <property type="entry name" value="YqgF"/>
    <property type="match status" value="1"/>
</dbReference>
<reference evidence="7" key="1">
    <citation type="submission" date="2018-11" db="EMBL/GenBank/DDBJ databases">
        <authorList>
            <person name="Onetto C."/>
        </authorList>
    </citation>
    <scope>NUCLEOTIDE SEQUENCE [LARGE SCALE GENOMIC DNA]</scope>
</reference>
<dbReference type="GO" id="GO:0005829">
    <property type="term" value="C:cytosol"/>
    <property type="evidence" value="ECO:0007669"/>
    <property type="project" value="TreeGrafter"/>
</dbReference>
<evidence type="ECO:0000256" key="4">
    <source>
        <dbReference type="ARBA" id="ARBA00022801"/>
    </source>
</evidence>
<dbReference type="InterPro" id="IPR012337">
    <property type="entry name" value="RNaseH-like_sf"/>
</dbReference>
<keyword evidence="2 5" id="KW-0690">Ribosome biogenesis</keyword>
<comment type="similarity">
    <text evidence="5">Belongs to the YqgF HJR family.</text>
</comment>
<evidence type="ECO:0000256" key="1">
    <source>
        <dbReference type="ARBA" id="ARBA00022490"/>
    </source>
</evidence>
<dbReference type="Gene3D" id="3.30.420.140">
    <property type="entry name" value="YqgF/RNase H-like domain"/>
    <property type="match status" value="1"/>
</dbReference>
<protein>
    <recommendedName>
        <fullName evidence="5">Putative pre-16S rRNA nuclease</fullName>
        <ecNumber evidence="5">3.1.-.-</ecNumber>
    </recommendedName>
</protein>
<dbReference type="InterPro" id="IPR006641">
    <property type="entry name" value="YqgF/RNaseH-like_dom"/>
</dbReference>
<dbReference type="InterPro" id="IPR005227">
    <property type="entry name" value="YqgF"/>
</dbReference>
<dbReference type="GO" id="GO:0000967">
    <property type="term" value="P:rRNA 5'-end processing"/>
    <property type="evidence" value="ECO:0007669"/>
    <property type="project" value="UniProtKB-UniRule"/>
</dbReference>
<comment type="caution">
    <text evidence="7">The sequence shown here is derived from an EMBL/GenBank/DDBJ whole genome shotgun (WGS) entry which is preliminary data.</text>
</comment>
<accession>A0A564WGZ9</accession>
<keyword evidence="3 5" id="KW-0540">Nuclease</keyword>
<evidence type="ECO:0000256" key="3">
    <source>
        <dbReference type="ARBA" id="ARBA00022722"/>
    </source>
</evidence>
<dbReference type="HAMAP" id="MF_00651">
    <property type="entry name" value="Nuclease_YqgF"/>
    <property type="match status" value="1"/>
</dbReference>
<dbReference type="InterPro" id="IPR037027">
    <property type="entry name" value="YqgF/RNaseH-like_dom_sf"/>
</dbReference>
<dbReference type="EMBL" id="UXAT02000052">
    <property type="protein sequence ID" value="VUX47745.1"/>
    <property type="molecule type" value="Genomic_DNA"/>
</dbReference>
<evidence type="ECO:0000313" key="7">
    <source>
        <dbReference type="EMBL" id="VUX47745.1"/>
    </source>
</evidence>
<evidence type="ECO:0000313" key="8">
    <source>
        <dbReference type="Proteomes" id="UP000326641"/>
    </source>
</evidence>
<dbReference type="NCBIfam" id="TIGR00250">
    <property type="entry name" value="RNAse_H_YqgF"/>
    <property type="match status" value="1"/>
</dbReference>
<name>A0A564WGZ9_9PROT</name>
<dbReference type="Pfam" id="PF03652">
    <property type="entry name" value="RuvX"/>
    <property type="match status" value="1"/>
</dbReference>
<evidence type="ECO:0000259" key="6">
    <source>
        <dbReference type="SMART" id="SM00732"/>
    </source>
</evidence>
<dbReference type="PANTHER" id="PTHR33317">
    <property type="entry name" value="POLYNUCLEOTIDYL TRANSFERASE, RIBONUCLEASE H-LIKE SUPERFAMILY PROTEIN"/>
    <property type="match status" value="1"/>
</dbReference>
<proteinExistence type="inferred from homology"/>
<comment type="subcellular location">
    <subcellularLocation>
        <location evidence="5">Cytoplasm</location>
    </subcellularLocation>
</comment>
<organism evidence="7 8">
    <name type="scientific">Candidatus Defluviicoccus seviourii</name>
    <dbReference type="NCBI Taxonomy" id="2565273"/>
    <lineage>
        <taxon>Bacteria</taxon>
        <taxon>Pseudomonadati</taxon>
        <taxon>Pseudomonadota</taxon>
        <taxon>Alphaproteobacteria</taxon>
        <taxon>Rhodospirillales</taxon>
        <taxon>Rhodospirillaceae</taxon>
        <taxon>Defluviicoccus</taxon>
    </lineage>
</organism>
<dbReference type="PANTHER" id="PTHR33317:SF4">
    <property type="entry name" value="POLYNUCLEOTIDYL TRANSFERASE, RIBONUCLEASE H-LIKE SUPERFAMILY PROTEIN"/>
    <property type="match status" value="1"/>
</dbReference>
<evidence type="ECO:0000256" key="5">
    <source>
        <dbReference type="HAMAP-Rule" id="MF_00651"/>
    </source>
</evidence>
<dbReference type="Proteomes" id="UP000326641">
    <property type="component" value="Unassembled WGS sequence"/>
</dbReference>
<keyword evidence="8" id="KW-1185">Reference proteome</keyword>
<dbReference type="AlphaFoldDB" id="A0A564WGZ9"/>
<dbReference type="GO" id="GO:0004518">
    <property type="term" value="F:nuclease activity"/>
    <property type="evidence" value="ECO:0007669"/>
    <property type="project" value="UniProtKB-KW"/>
</dbReference>
<comment type="function">
    <text evidence="5">Could be a nuclease involved in processing of the 5'-end of pre-16S rRNA.</text>
</comment>